<reference evidence="2 3" key="1">
    <citation type="submission" date="2019-02" db="EMBL/GenBank/DDBJ databases">
        <title>Deep-cultivation of Planctomycetes and their phenomic and genomic characterization uncovers novel biology.</title>
        <authorList>
            <person name="Wiegand S."/>
            <person name="Jogler M."/>
            <person name="Boedeker C."/>
            <person name="Pinto D."/>
            <person name="Vollmers J."/>
            <person name="Rivas-Marin E."/>
            <person name="Kohn T."/>
            <person name="Peeters S.H."/>
            <person name="Heuer A."/>
            <person name="Rast P."/>
            <person name="Oberbeckmann S."/>
            <person name="Bunk B."/>
            <person name="Jeske O."/>
            <person name="Meyerdierks A."/>
            <person name="Storesund J.E."/>
            <person name="Kallscheuer N."/>
            <person name="Luecker S."/>
            <person name="Lage O.M."/>
            <person name="Pohl T."/>
            <person name="Merkel B.J."/>
            <person name="Hornburger P."/>
            <person name="Mueller R.-W."/>
            <person name="Bruemmer F."/>
            <person name="Labrenz M."/>
            <person name="Spormann A.M."/>
            <person name="Op den Camp H."/>
            <person name="Overmann J."/>
            <person name="Amann R."/>
            <person name="Jetten M.S.M."/>
            <person name="Mascher T."/>
            <person name="Medema M.H."/>
            <person name="Devos D.P."/>
            <person name="Kaster A.-K."/>
            <person name="Ovreas L."/>
            <person name="Rohde M."/>
            <person name="Galperin M.Y."/>
            <person name="Jogler C."/>
        </authorList>
    </citation>
    <scope>NUCLEOTIDE SEQUENCE [LARGE SCALE GENOMIC DNA]</scope>
    <source>
        <strain evidence="2 3">Pan181</strain>
    </source>
</reference>
<dbReference type="EMBL" id="CP036278">
    <property type="protein sequence ID" value="QDU58679.1"/>
    <property type="molecule type" value="Genomic_DNA"/>
</dbReference>
<organism evidence="2 3">
    <name type="scientific">Aeoliella mucimassa</name>
    <dbReference type="NCBI Taxonomy" id="2527972"/>
    <lineage>
        <taxon>Bacteria</taxon>
        <taxon>Pseudomonadati</taxon>
        <taxon>Planctomycetota</taxon>
        <taxon>Planctomycetia</taxon>
        <taxon>Pirellulales</taxon>
        <taxon>Lacipirellulaceae</taxon>
        <taxon>Aeoliella</taxon>
    </lineage>
</organism>
<sequence>MASADVRLPRKHRAQFPDRCVQCNADHPESLVTIWTSTQGWWTFITLFWGKPVRIVAPVCPGCRWRLRLGRWGDGLLIWAVGLAVIFTCMPFIEPHVPRPLAKYAVLIPFIICLVPYIIWKTYWPPAFDVTAYEKSIDYEFRSLDYAMEFCDLNEEVVETVLYPE</sequence>
<protein>
    <submittedName>
        <fullName evidence="2">Uncharacterized protein</fullName>
    </submittedName>
</protein>
<keyword evidence="1" id="KW-1133">Transmembrane helix</keyword>
<keyword evidence="3" id="KW-1185">Reference proteome</keyword>
<evidence type="ECO:0000313" key="3">
    <source>
        <dbReference type="Proteomes" id="UP000315750"/>
    </source>
</evidence>
<feature type="transmembrane region" description="Helical" evidence="1">
    <location>
        <begin position="76"/>
        <end position="94"/>
    </location>
</feature>
<keyword evidence="1" id="KW-0472">Membrane</keyword>
<accession>A0A518AVB8</accession>
<evidence type="ECO:0000313" key="2">
    <source>
        <dbReference type="EMBL" id="QDU58679.1"/>
    </source>
</evidence>
<dbReference type="RefSeq" id="WP_145250997.1">
    <property type="nucleotide sequence ID" value="NZ_CP036278.1"/>
</dbReference>
<feature type="transmembrane region" description="Helical" evidence="1">
    <location>
        <begin position="101"/>
        <end position="120"/>
    </location>
</feature>
<dbReference type="AlphaFoldDB" id="A0A518AVB8"/>
<name>A0A518AVB8_9BACT</name>
<dbReference type="KEGG" id="amuc:Pan181_49190"/>
<dbReference type="Proteomes" id="UP000315750">
    <property type="component" value="Chromosome"/>
</dbReference>
<gene>
    <name evidence="2" type="ORF">Pan181_49190</name>
</gene>
<proteinExistence type="predicted"/>
<keyword evidence="1" id="KW-0812">Transmembrane</keyword>
<evidence type="ECO:0000256" key="1">
    <source>
        <dbReference type="SAM" id="Phobius"/>
    </source>
</evidence>